<dbReference type="InterPro" id="IPR029044">
    <property type="entry name" value="Nucleotide-diphossugar_trans"/>
</dbReference>
<dbReference type="Pfam" id="PF12804">
    <property type="entry name" value="NTP_transf_3"/>
    <property type="match status" value="1"/>
</dbReference>
<evidence type="ECO:0000256" key="1">
    <source>
        <dbReference type="ARBA" id="ARBA00022679"/>
    </source>
</evidence>
<sequence length="291" mass="33701">MSRKENAIILAAGFSSRFAPLSYEKPKALLEVKGEVLIERQIRQLIEAGIQDITLVVGYKKEMFQYLEKKFQVQIVENREYAVKNNLSSMYAVKDRLRDTYICSADNYFTSNVFCEEPMEAYYSAEYAKGSTEEWCMEEDGDGFISGVTIGGSDAWYMIGHAFFTEDFSKRFIPILEETYAMPGSETMLWEHMYLKHLQKLKMKIKKFPQGIIKEFDSLSELKDFDKSYALDSRSSILKDISRRLLCEEAEIDVISPVSVQGMAHGFIFKANEKKYEYSYENHEIRGVDNE</sequence>
<evidence type="ECO:0000313" key="5">
    <source>
        <dbReference type="Proteomes" id="UP000183255"/>
    </source>
</evidence>
<dbReference type="GO" id="GO:0016779">
    <property type="term" value="F:nucleotidyltransferase activity"/>
    <property type="evidence" value="ECO:0007669"/>
    <property type="project" value="UniProtKB-KW"/>
</dbReference>
<accession>A0A1G8JRG7</accession>
<keyword evidence="1 4" id="KW-0808">Transferase</keyword>
<dbReference type="AlphaFoldDB" id="A0A1G8JRG7"/>
<dbReference type="InterPro" id="IPR025877">
    <property type="entry name" value="MobA-like_NTP_Trfase"/>
</dbReference>
<dbReference type="InterPro" id="IPR050065">
    <property type="entry name" value="GlmU-like"/>
</dbReference>
<dbReference type="PANTHER" id="PTHR43584:SF5">
    <property type="entry name" value="PROTEIN LICC"/>
    <property type="match status" value="1"/>
</dbReference>
<reference evidence="4 5" key="1">
    <citation type="submission" date="2016-10" db="EMBL/GenBank/DDBJ databases">
        <authorList>
            <person name="de Groot N.N."/>
        </authorList>
    </citation>
    <scope>NUCLEOTIDE SEQUENCE [LARGE SCALE GENOMIC DNA]</scope>
    <source>
        <strain evidence="4 5">CGMCC 1.5058</strain>
    </source>
</reference>
<dbReference type="CDD" id="cd02523">
    <property type="entry name" value="PC_cytidylyltransferase"/>
    <property type="match status" value="1"/>
</dbReference>
<evidence type="ECO:0000256" key="2">
    <source>
        <dbReference type="ARBA" id="ARBA00022695"/>
    </source>
</evidence>
<name>A0A1G8JRG7_9CLOT</name>
<dbReference type="PANTHER" id="PTHR43584">
    <property type="entry name" value="NUCLEOTIDYL TRANSFERASE"/>
    <property type="match status" value="1"/>
</dbReference>
<proteinExistence type="predicted"/>
<feature type="domain" description="MobA-like NTP transferase" evidence="3">
    <location>
        <begin position="7"/>
        <end position="112"/>
    </location>
</feature>
<gene>
    <name evidence="4" type="ORF">SAMN05421804_10285</name>
</gene>
<dbReference type="Gene3D" id="3.90.550.10">
    <property type="entry name" value="Spore Coat Polysaccharide Biosynthesis Protein SpsA, Chain A"/>
    <property type="match status" value="1"/>
</dbReference>
<keyword evidence="2 4" id="KW-0548">Nucleotidyltransferase</keyword>
<dbReference type="EMBL" id="FNDZ01000002">
    <property type="protein sequence ID" value="SDI33627.1"/>
    <property type="molecule type" value="Genomic_DNA"/>
</dbReference>
<protein>
    <submittedName>
        <fullName evidence="4">CTP:phosphocholine cytidylyltransferase</fullName>
    </submittedName>
</protein>
<evidence type="ECO:0000259" key="3">
    <source>
        <dbReference type="Pfam" id="PF12804"/>
    </source>
</evidence>
<dbReference type="RefSeq" id="WP_031577204.1">
    <property type="nucleotide sequence ID" value="NZ_FNDZ01000002.1"/>
</dbReference>
<evidence type="ECO:0000313" key="4">
    <source>
        <dbReference type="EMBL" id="SDI33627.1"/>
    </source>
</evidence>
<organism evidence="4 5">
    <name type="scientific">Proteiniclasticum ruminis</name>
    <dbReference type="NCBI Taxonomy" id="398199"/>
    <lineage>
        <taxon>Bacteria</taxon>
        <taxon>Bacillati</taxon>
        <taxon>Bacillota</taxon>
        <taxon>Clostridia</taxon>
        <taxon>Eubacteriales</taxon>
        <taxon>Clostridiaceae</taxon>
        <taxon>Proteiniclasticum</taxon>
    </lineage>
</organism>
<dbReference type="SUPFAM" id="SSF53448">
    <property type="entry name" value="Nucleotide-diphospho-sugar transferases"/>
    <property type="match status" value="1"/>
</dbReference>
<dbReference type="Proteomes" id="UP000183255">
    <property type="component" value="Unassembled WGS sequence"/>
</dbReference>